<dbReference type="Pfam" id="PF26549">
    <property type="entry name" value="Tricorn_N"/>
    <property type="match status" value="1"/>
</dbReference>
<feature type="domain" description="Tail specific protease" evidence="11">
    <location>
        <begin position="869"/>
        <end position="1061"/>
    </location>
</feature>
<dbReference type="EC" id="3.4.21.-" evidence="7"/>
<dbReference type="Gene3D" id="2.30.42.10">
    <property type="match status" value="1"/>
</dbReference>
<evidence type="ECO:0000256" key="7">
    <source>
        <dbReference type="PIRNR" id="PIRNR036421"/>
    </source>
</evidence>
<evidence type="ECO:0000256" key="8">
    <source>
        <dbReference type="PIRSR" id="PIRSR036421-1"/>
    </source>
</evidence>
<evidence type="ECO:0000259" key="11">
    <source>
        <dbReference type="SMART" id="SM00245"/>
    </source>
</evidence>
<feature type="region of interest" description="Disordered" evidence="10">
    <location>
        <begin position="527"/>
        <end position="582"/>
    </location>
</feature>
<evidence type="ECO:0000256" key="1">
    <source>
        <dbReference type="ARBA" id="ARBA00004496"/>
    </source>
</evidence>
<dbReference type="Pfam" id="PF14685">
    <property type="entry name" value="PDZ_Tricorn"/>
    <property type="match status" value="1"/>
</dbReference>
<feature type="site" description="Transition state stabilizer; via amide nitrogen" evidence="9">
    <location>
        <position position="993"/>
    </location>
</feature>
<dbReference type="SUPFAM" id="SSF52096">
    <property type="entry name" value="ClpP/crotonase"/>
    <property type="match status" value="1"/>
</dbReference>
<dbReference type="InterPro" id="IPR005151">
    <property type="entry name" value="Tail-specific_protease"/>
</dbReference>
<dbReference type="InterPro" id="IPR015943">
    <property type="entry name" value="WD40/YVTN_repeat-like_dom_sf"/>
</dbReference>
<feature type="active site" description="Charge relay system" evidence="8">
    <location>
        <position position="770"/>
    </location>
</feature>
<keyword evidence="5 7" id="KW-0378">Hydrolase</keyword>
<dbReference type="EMBL" id="JAAVJD010000016">
    <property type="protein sequence ID" value="NJQ04810.1"/>
    <property type="molecule type" value="Genomic_DNA"/>
</dbReference>
<dbReference type="PANTHER" id="PTHR43253:SF1">
    <property type="entry name" value="TRICORN PROTEASE HOMOLOG 2-RELATED"/>
    <property type="match status" value="1"/>
</dbReference>
<keyword evidence="6 7" id="KW-0720">Serine protease</keyword>
<evidence type="ECO:0000256" key="2">
    <source>
        <dbReference type="ARBA" id="ARBA00008524"/>
    </source>
</evidence>
<dbReference type="GO" id="GO:0005737">
    <property type="term" value="C:cytoplasm"/>
    <property type="evidence" value="ECO:0007669"/>
    <property type="project" value="UniProtKB-SubCell"/>
</dbReference>
<reference evidence="12 13" key="1">
    <citation type="submission" date="2020-03" db="EMBL/GenBank/DDBJ databases">
        <title>Draft genome of Streptomyces sp. ventii, isolated from the Axial Seamount in the Pacific Ocean, and resequencing of the two type strains Streptomyces lonarensis strain NCL 716 and Streptomyces bohaiensis strain 11A07.</title>
        <authorList>
            <person name="Loughran R.M."/>
            <person name="Pfannmuller K.M."/>
            <person name="Wasson B.J."/>
            <person name="Deadmond M.C."/>
            <person name="Paddock B.E."/>
            <person name="Koyack M.J."/>
            <person name="Gallegos D.A."/>
            <person name="Mitchell E.A."/>
            <person name="Ushijima B."/>
            <person name="Saw J.H."/>
            <person name="Mcphail K.L."/>
            <person name="Videau P."/>
        </authorList>
    </citation>
    <scope>NUCLEOTIDE SEQUENCE [LARGE SCALE GENOMIC DNA]</scope>
    <source>
        <strain evidence="12 13">NCL716</strain>
    </source>
</reference>
<dbReference type="Pfam" id="PF03572">
    <property type="entry name" value="Peptidase_S41"/>
    <property type="match status" value="1"/>
</dbReference>
<dbReference type="Gene3D" id="3.30.750.44">
    <property type="match status" value="1"/>
</dbReference>
<evidence type="ECO:0000256" key="10">
    <source>
        <dbReference type="SAM" id="MobiDB-lite"/>
    </source>
</evidence>
<dbReference type="CDD" id="cd07562">
    <property type="entry name" value="Peptidase_S41_TRI"/>
    <property type="match status" value="1"/>
</dbReference>
<dbReference type="GO" id="GO:0008236">
    <property type="term" value="F:serine-type peptidase activity"/>
    <property type="evidence" value="ECO:0007669"/>
    <property type="project" value="UniProtKB-UniRule"/>
</dbReference>
<dbReference type="Pfam" id="PF26550">
    <property type="entry name" value="Tricorn_2nd"/>
    <property type="match status" value="1"/>
</dbReference>
<comment type="caution">
    <text evidence="12">The sequence shown here is derived from an EMBL/GenBank/DDBJ whole genome shotgun (WGS) entry which is preliminary data.</text>
</comment>
<accession>A0A7X6CYK5</accession>
<dbReference type="PIRSF" id="PIRSF036421">
    <property type="entry name" value="Tricorn_protease"/>
    <property type="match status" value="1"/>
</dbReference>
<dbReference type="Gene3D" id="2.120.10.60">
    <property type="entry name" value="Tricorn protease N-terminal domain"/>
    <property type="match status" value="1"/>
</dbReference>
<evidence type="ECO:0000256" key="9">
    <source>
        <dbReference type="PIRSR" id="PIRSR036421-3"/>
    </source>
</evidence>
<dbReference type="Proteomes" id="UP000578686">
    <property type="component" value="Unassembled WGS sequence"/>
</dbReference>
<dbReference type="PANTHER" id="PTHR43253">
    <property type="entry name" value="TRICORN PROTEASE HOMOLOG 2-RELATED"/>
    <property type="match status" value="1"/>
</dbReference>
<comment type="subcellular location">
    <subcellularLocation>
        <location evidence="1 7">Cytoplasm</location>
    </subcellularLocation>
</comment>
<keyword evidence="4 7" id="KW-0645">Protease</keyword>
<protein>
    <recommendedName>
        <fullName evidence="7">Tricorn protease homolog</fullName>
        <ecNumber evidence="7">3.4.21.-</ecNumber>
    </recommendedName>
</protein>
<dbReference type="InterPro" id="IPR012393">
    <property type="entry name" value="Tricorn_protease"/>
</dbReference>
<organism evidence="12 13">
    <name type="scientific">Streptomyces lonarensis</name>
    <dbReference type="NCBI Taxonomy" id="700599"/>
    <lineage>
        <taxon>Bacteria</taxon>
        <taxon>Bacillati</taxon>
        <taxon>Actinomycetota</taxon>
        <taxon>Actinomycetes</taxon>
        <taxon>Kitasatosporales</taxon>
        <taxon>Streptomycetaceae</taxon>
        <taxon>Streptomyces</taxon>
    </lineage>
</organism>
<dbReference type="CDD" id="cd10828">
    <property type="entry name" value="cpPDZ_Tricorn-protease"/>
    <property type="match status" value="1"/>
</dbReference>
<dbReference type="InterPro" id="IPR036034">
    <property type="entry name" value="PDZ_sf"/>
</dbReference>
<dbReference type="SUPFAM" id="SSF50156">
    <property type="entry name" value="PDZ domain-like"/>
    <property type="match status" value="1"/>
</dbReference>
<dbReference type="GO" id="GO:0006508">
    <property type="term" value="P:proteolysis"/>
    <property type="evidence" value="ECO:0007669"/>
    <property type="project" value="UniProtKB-UniRule"/>
</dbReference>
<dbReference type="InterPro" id="IPR028204">
    <property type="entry name" value="Tricorn_C1"/>
</dbReference>
<dbReference type="Gene3D" id="3.90.226.10">
    <property type="entry name" value="2-enoyl-CoA Hydratase, Chain A, domain 1"/>
    <property type="match status" value="1"/>
</dbReference>
<keyword evidence="13" id="KW-1185">Reference proteome</keyword>
<evidence type="ECO:0000256" key="3">
    <source>
        <dbReference type="ARBA" id="ARBA00022490"/>
    </source>
</evidence>
<dbReference type="Gene3D" id="2.130.10.10">
    <property type="entry name" value="YVTN repeat-like/Quinoprotein amine dehydrogenase"/>
    <property type="match status" value="1"/>
</dbReference>
<evidence type="ECO:0000256" key="6">
    <source>
        <dbReference type="ARBA" id="ARBA00022825"/>
    </source>
</evidence>
<evidence type="ECO:0000256" key="5">
    <source>
        <dbReference type="ARBA" id="ARBA00022801"/>
    </source>
</evidence>
<feature type="compositionally biased region" description="Basic and acidic residues" evidence="10">
    <location>
        <begin position="560"/>
        <end position="574"/>
    </location>
</feature>
<dbReference type="SUPFAM" id="SSF69304">
    <property type="entry name" value="Tricorn protease N-terminal domain"/>
    <property type="match status" value="2"/>
</dbReference>
<name>A0A7X6CYK5_9ACTN</name>
<dbReference type="SMART" id="SM00245">
    <property type="entry name" value="TSPc"/>
    <property type="match status" value="1"/>
</dbReference>
<dbReference type="AlphaFoldDB" id="A0A7X6CYK5"/>
<feature type="active site" description="Charge relay system" evidence="8">
    <location>
        <position position="1050"/>
    </location>
</feature>
<keyword evidence="3 7" id="KW-0963">Cytoplasm</keyword>
<comment type="similarity">
    <text evidence="2 7">Belongs to the peptidase S41B family.</text>
</comment>
<feature type="region of interest" description="Disordered" evidence="10">
    <location>
        <begin position="279"/>
        <end position="305"/>
    </location>
</feature>
<proteinExistence type="inferred from homology"/>
<dbReference type="InterPro" id="IPR029045">
    <property type="entry name" value="ClpP/crotonase-like_dom_sf"/>
</dbReference>
<comment type="function">
    <text evidence="7">Degrades oligopeptides.</text>
</comment>
<dbReference type="RefSeq" id="WP_167968110.1">
    <property type="nucleotide sequence ID" value="NZ_BHZG01000116.1"/>
</dbReference>
<evidence type="ECO:0000313" key="12">
    <source>
        <dbReference type="EMBL" id="NJQ04810.1"/>
    </source>
</evidence>
<dbReference type="Pfam" id="PF14684">
    <property type="entry name" value="Tricorn_C1"/>
    <property type="match status" value="1"/>
</dbReference>
<sequence>MNSPSYLRHPHLRGDVITFVAEDDVWAAPLDGGRAWRISADRVPAANPRISPDGARVAWTSTRDGEPEVHVASVDGGPSRRLTYWGNPATRVVDWLPGADGAPDEILALTAHGRPSVLRPWAHAVPIDGSPARLLPYGQTGGVAPGPDGSTLLVSAGQSRGRDAARWKRYRGGTAGKLWIDADGDGEFSRVHADLDGNLECPMRVGDRIAFLSDHEGTGAVYSSLPDGSDLRRHTPLDGGYARQAATDGRRVVYARRGELWILADLAGAAPARPDFRFAGPRTDRQPRPVSAAQNLGGFAPDHTGRATAVETRGTVHWVTHRDGPVRALAAEPGVRARLPQAFRADDTDQVLWVTDAEGDDALALAPAAPDPDDAGPRLLASGGLGRVLELRVSPDGATAAVASHDGRLLLVDLAEGEITELDRSDNGDVDGLAFSPDSRWLAWSHPAVQPLRQLKLADLTQRTVHEATPARFKDFSPAFTRDGKHLAFLSERTFDPVYDAHVFDLGFSAGGRPHLLTLAADALSPFGPQRHGRPNGADDDGAEQAATTSDTPQDGDAPAAEHADAAEGPDAPKPRNAPPATRVDLEGLADRVVPFPVDAATCSQLRASATGVLWLEHPVSGVLGTGAEDTPETRLRRYDLSRRRAGTLTERAEDYEVTGDGRQVVLRAGGKLRAVPADADADKLDGDDDRNQRIDLGRVRVTVDPAAEWRQMFDECGRLMRDNFWREDMGGVDWDAVLAEYRPLVEAVGTHDDLTDLLWEVVGELYTSHAYIIPAGRHTPASRRQGLLGADISRHDDGAWRVDRVLPSESSDPHARSPLTAPGVAVRAGDALVAVDGRPVDPVAGVAPLLAGTADQAVELTVEPADGGPRRQVVVVPVRSEEALRYQDLVRSRREEVHRRSGGRLGYLHVPDMTGAGWAQLHRDLRTEINRDGLVVDVRENRGGHTSQLIIEKLSRRVIGWDVIRGARPVTFPAEAPRGPMVALCDEFSGSDGDIVTSSFKQLGLGPVIGTRTWGGVVGIDGRYSLVDGTHTTQPKYAIWLDGPGWEVENYGVDPDVEVPVSPQDWVAGRDPQLDEALSTVLDQLERVGTMTPPAPPRIG</sequence>
<dbReference type="InterPro" id="IPR029414">
    <property type="entry name" value="Tricorn_PDZ"/>
</dbReference>
<evidence type="ECO:0000256" key="4">
    <source>
        <dbReference type="ARBA" id="ARBA00022670"/>
    </source>
</evidence>
<evidence type="ECO:0000313" key="13">
    <source>
        <dbReference type="Proteomes" id="UP000578686"/>
    </source>
</evidence>
<feature type="active site" description="Nucleophile" evidence="8">
    <location>
        <position position="992"/>
    </location>
</feature>
<gene>
    <name evidence="12" type="ORF">HCN56_04240</name>
</gene>